<name>A0A4Y7KWX3_PAPSO</name>
<keyword evidence="2" id="KW-1185">Reference proteome</keyword>
<dbReference type="Gramene" id="RZC77823">
    <property type="protein sequence ID" value="RZC77823"/>
    <property type="gene ID" value="C5167_002053"/>
</dbReference>
<dbReference type="STRING" id="3469.A0A4Y7KWX3"/>
<dbReference type="Proteomes" id="UP000316621">
    <property type="component" value="Chromosome 9"/>
</dbReference>
<dbReference type="AlphaFoldDB" id="A0A4Y7KWX3"/>
<dbReference type="EMBL" id="CM010723">
    <property type="protein sequence ID" value="RZC77823.1"/>
    <property type="molecule type" value="Genomic_DNA"/>
</dbReference>
<evidence type="ECO:0000313" key="1">
    <source>
        <dbReference type="EMBL" id="RZC77823.1"/>
    </source>
</evidence>
<sequence length="69" mass="7404">MDGFPLILNCRFGSVGVGMLLESGEDLQNPSVQSDARHSSWGRRSGSWEIAPDVVAMNAAAAQNRSNNQ</sequence>
<evidence type="ECO:0000313" key="2">
    <source>
        <dbReference type="Proteomes" id="UP000316621"/>
    </source>
</evidence>
<reference evidence="1 2" key="1">
    <citation type="journal article" date="2018" name="Science">
        <title>The opium poppy genome and morphinan production.</title>
        <authorList>
            <person name="Guo L."/>
            <person name="Winzer T."/>
            <person name="Yang X."/>
            <person name="Li Y."/>
            <person name="Ning Z."/>
            <person name="He Z."/>
            <person name="Teodor R."/>
            <person name="Lu Y."/>
            <person name="Bowser T.A."/>
            <person name="Graham I.A."/>
            <person name="Ye K."/>
        </authorList>
    </citation>
    <scope>NUCLEOTIDE SEQUENCE [LARGE SCALE GENOMIC DNA]</scope>
    <source>
        <strain evidence="2">cv. HN1</strain>
        <tissue evidence="1">Leaves</tissue>
    </source>
</reference>
<proteinExistence type="predicted"/>
<organism evidence="1 2">
    <name type="scientific">Papaver somniferum</name>
    <name type="common">Opium poppy</name>
    <dbReference type="NCBI Taxonomy" id="3469"/>
    <lineage>
        <taxon>Eukaryota</taxon>
        <taxon>Viridiplantae</taxon>
        <taxon>Streptophyta</taxon>
        <taxon>Embryophyta</taxon>
        <taxon>Tracheophyta</taxon>
        <taxon>Spermatophyta</taxon>
        <taxon>Magnoliopsida</taxon>
        <taxon>Ranunculales</taxon>
        <taxon>Papaveraceae</taxon>
        <taxon>Papaveroideae</taxon>
        <taxon>Papaver</taxon>
    </lineage>
</organism>
<gene>
    <name evidence="1" type="ORF">C5167_002053</name>
</gene>
<protein>
    <submittedName>
        <fullName evidence="1">Uncharacterized protein</fullName>
    </submittedName>
</protein>
<accession>A0A4Y7KWX3</accession>